<dbReference type="AlphaFoldDB" id="A0A182JN46"/>
<dbReference type="VEuPathDB" id="VectorBase:AATE021161"/>
<reference evidence="2" key="1">
    <citation type="submission" date="2022-08" db="UniProtKB">
        <authorList>
            <consortium name="EnsemblMetazoa"/>
        </authorList>
    </citation>
    <scope>IDENTIFICATION</scope>
    <source>
        <strain evidence="2">EBRO</strain>
    </source>
</reference>
<organism evidence="2">
    <name type="scientific">Anopheles atroparvus</name>
    <name type="common">European mosquito</name>
    <dbReference type="NCBI Taxonomy" id="41427"/>
    <lineage>
        <taxon>Eukaryota</taxon>
        <taxon>Metazoa</taxon>
        <taxon>Ecdysozoa</taxon>
        <taxon>Arthropoda</taxon>
        <taxon>Hexapoda</taxon>
        <taxon>Insecta</taxon>
        <taxon>Pterygota</taxon>
        <taxon>Neoptera</taxon>
        <taxon>Endopterygota</taxon>
        <taxon>Diptera</taxon>
        <taxon>Nematocera</taxon>
        <taxon>Culicoidea</taxon>
        <taxon>Culicidae</taxon>
        <taxon>Anophelinae</taxon>
        <taxon>Anopheles</taxon>
    </lineage>
</organism>
<dbReference type="InterPro" id="IPR010342">
    <property type="entry name" value="DUF938"/>
</dbReference>
<evidence type="ECO:0008006" key="3">
    <source>
        <dbReference type="Google" id="ProtNLM"/>
    </source>
</evidence>
<dbReference type="InterPro" id="IPR029063">
    <property type="entry name" value="SAM-dependent_MTases_sf"/>
</dbReference>
<comment type="similarity">
    <text evidence="1">Belongs to the UPF0585 family.</text>
</comment>
<protein>
    <recommendedName>
        <fullName evidence="3">Methyltransferase-like 26</fullName>
    </recommendedName>
</protein>
<accession>A0A182JN46</accession>
<dbReference type="SUPFAM" id="SSF53335">
    <property type="entry name" value="S-adenosyl-L-methionine-dependent methyltransferases"/>
    <property type="match status" value="1"/>
</dbReference>
<dbReference type="PANTHER" id="PTHR20974">
    <property type="entry name" value="UPF0585 PROTEIN CG18661"/>
    <property type="match status" value="1"/>
</dbReference>
<sequence length="256" mass="28759">MQLLIRFASCIETAVSFSCNSRTKMLPSVHSSPMFAYNPYSTKYPNPAGERNKDPILDVLKRVFNRHDPNLFLLEIASGVGLHSTYYAHVFPNIIFQPSEVEDTLFSSILAYQQEAGLENLLPPTFIDISKPCSEWSNDANINLSHTAERVDYMLNINMLHISPFACAEGLFQNASQLLKPGGLLVTYGPYAVNGTLTPESNVRFNESLQRKNPEWGIRDTSVLQKLASANRMTLEEMIDLPANNKCLIWKKLTKA</sequence>
<dbReference type="Pfam" id="PF06080">
    <property type="entry name" value="DUF938"/>
    <property type="match status" value="1"/>
</dbReference>
<evidence type="ECO:0000313" key="2">
    <source>
        <dbReference type="EnsemblMetazoa" id="AATE021161-PA.1"/>
    </source>
</evidence>
<evidence type="ECO:0000256" key="1">
    <source>
        <dbReference type="ARBA" id="ARBA00008308"/>
    </source>
</evidence>
<proteinExistence type="inferred from homology"/>
<dbReference type="PANTHER" id="PTHR20974:SF0">
    <property type="entry name" value="UPF0585 PROTEIN CG18661"/>
    <property type="match status" value="1"/>
</dbReference>
<name>A0A182JN46_ANOAO</name>
<dbReference type="EnsemblMetazoa" id="AATE021161-RA">
    <property type="protein sequence ID" value="AATE021161-PA.1"/>
    <property type="gene ID" value="AATE021161"/>
</dbReference>